<evidence type="ECO:0000256" key="5">
    <source>
        <dbReference type="ARBA" id="ARBA00022801"/>
    </source>
</evidence>
<dbReference type="Pfam" id="PF00772">
    <property type="entry name" value="DnaB"/>
    <property type="match status" value="1"/>
</dbReference>
<dbReference type="EC" id="5.6.2.3" evidence="11 12"/>
<evidence type="ECO:0000313" key="16">
    <source>
        <dbReference type="Proteomes" id="UP001501690"/>
    </source>
</evidence>
<comment type="catalytic activity">
    <reaction evidence="10 12">
        <text>ATP + H2O = ADP + phosphate + H(+)</text>
        <dbReference type="Rhea" id="RHEA:13065"/>
        <dbReference type="ChEBI" id="CHEBI:15377"/>
        <dbReference type="ChEBI" id="CHEBI:15378"/>
        <dbReference type="ChEBI" id="CHEBI:30616"/>
        <dbReference type="ChEBI" id="CHEBI:43474"/>
        <dbReference type="ChEBI" id="CHEBI:456216"/>
        <dbReference type="EC" id="5.6.2.3"/>
    </reaction>
</comment>
<evidence type="ECO:0000256" key="9">
    <source>
        <dbReference type="ARBA" id="ARBA00023235"/>
    </source>
</evidence>
<keyword evidence="2 12" id="KW-0639">Primosome</keyword>
<evidence type="ECO:0000256" key="13">
    <source>
        <dbReference type="SAM" id="MobiDB-lite"/>
    </source>
</evidence>
<dbReference type="PANTHER" id="PTHR30153:SF2">
    <property type="entry name" value="REPLICATIVE DNA HELICASE"/>
    <property type="match status" value="1"/>
</dbReference>
<feature type="compositionally biased region" description="Basic and acidic residues" evidence="13">
    <location>
        <begin position="7"/>
        <end position="22"/>
    </location>
</feature>
<evidence type="ECO:0000256" key="8">
    <source>
        <dbReference type="ARBA" id="ARBA00023125"/>
    </source>
</evidence>
<dbReference type="Proteomes" id="UP001501690">
    <property type="component" value="Unassembled WGS sequence"/>
</dbReference>
<evidence type="ECO:0000256" key="12">
    <source>
        <dbReference type="RuleBase" id="RU362085"/>
    </source>
</evidence>
<sequence length="455" mass="49518">MSIADISEERLGGPRESERTPPHDILAEQSALGGMLLSKDAVADVIETVRGADFYVPKHELIFEAILTLYSHGEPTDVITVTDELIKTGELQRAGGADYLHTLTSIVPTAANAAYYASIVAERALLRRLVEAGTRIVQMGYAGQGEAVDLVNNAQAEIYSVTGADQAEDYVPLEIAVDAAVEEIEAARGRDGKMTGIPTGFSGLDQLTNGLHPGQMIIIAARPAMGKSTLALDFARASAIKHNMPTIFFSLEMGRSEIAMRLMSAEGAVPLQNMRKGTLDSRDWTTIAATRGRINDAPLYIDDSPNMTLVEIRAKCRRLKQRAGLKMVVIDYLQLMTSGKRVESRQQEVSEFSRALKLLAKELGVPVIALSQLNRGPEQRSDKKPALSDLRESGSIEQDADMVVLLHREAAYEKDSPRAGEADLIVAKHRNGPTDTITVAFQGHYSRFTDMAQGM</sequence>
<keyword evidence="7 12" id="KW-0067">ATP-binding</keyword>
<comment type="similarity">
    <text evidence="1 12">Belongs to the helicase family. DnaB subfamily.</text>
</comment>
<evidence type="ECO:0000256" key="10">
    <source>
        <dbReference type="ARBA" id="ARBA00048954"/>
    </source>
</evidence>
<dbReference type="PANTHER" id="PTHR30153">
    <property type="entry name" value="REPLICATIVE DNA HELICASE DNAB"/>
    <property type="match status" value="1"/>
</dbReference>
<comment type="caution">
    <text evidence="15">The sequence shown here is derived from an EMBL/GenBank/DDBJ whole genome shotgun (WGS) entry which is preliminary data.</text>
</comment>
<accession>A0ABN2IDP6</accession>
<comment type="function">
    <text evidence="12">The main replicative DNA helicase, it participates in initiation and elongation during chromosome replication. Travels ahead of the DNA replisome, separating dsDNA into templates for DNA synthesis. A processive ATP-dependent 5'-3' DNA helicase it has DNA-dependent ATPase activity.</text>
</comment>
<organism evidence="15 16">
    <name type="scientific">Microbacterium sediminicola</name>
    <dbReference type="NCBI Taxonomy" id="415210"/>
    <lineage>
        <taxon>Bacteria</taxon>
        <taxon>Bacillati</taxon>
        <taxon>Actinomycetota</taxon>
        <taxon>Actinomycetes</taxon>
        <taxon>Micrococcales</taxon>
        <taxon>Microbacteriaceae</taxon>
        <taxon>Microbacterium</taxon>
    </lineage>
</organism>
<dbReference type="PROSITE" id="PS51199">
    <property type="entry name" value="SF4_HELICASE"/>
    <property type="match status" value="1"/>
</dbReference>
<evidence type="ECO:0000259" key="14">
    <source>
        <dbReference type="PROSITE" id="PS51199"/>
    </source>
</evidence>
<dbReference type="NCBIfam" id="TIGR00665">
    <property type="entry name" value="DnaB"/>
    <property type="match status" value="1"/>
</dbReference>
<dbReference type="Gene3D" id="1.10.860.10">
    <property type="entry name" value="DNAb Helicase, Chain A"/>
    <property type="match status" value="1"/>
</dbReference>
<dbReference type="CDD" id="cd00984">
    <property type="entry name" value="DnaB_C"/>
    <property type="match status" value="1"/>
</dbReference>
<dbReference type="Pfam" id="PF03796">
    <property type="entry name" value="DnaB_C"/>
    <property type="match status" value="1"/>
</dbReference>
<feature type="domain" description="SF4 helicase" evidence="14">
    <location>
        <begin position="190"/>
        <end position="455"/>
    </location>
</feature>
<dbReference type="RefSeq" id="WP_344072335.1">
    <property type="nucleotide sequence ID" value="NZ_BAAAPL010000002.1"/>
</dbReference>
<keyword evidence="5 12" id="KW-0378">Hydrolase</keyword>
<keyword evidence="8 12" id="KW-0238">DNA-binding</keyword>
<dbReference type="InterPro" id="IPR036185">
    <property type="entry name" value="DNA_heli_DnaB-like_N_sf"/>
</dbReference>
<evidence type="ECO:0000256" key="3">
    <source>
        <dbReference type="ARBA" id="ARBA00022705"/>
    </source>
</evidence>
<evidence type="ECO:0000256" key="2">
    <source>
        <dbReference type="ARBA" id="ARBA00022515"/>
    </source>
</evidence>
<dbReference type="InterPro" id="IPR007694">
    <property type="entry name" value="DNA_helicase_DnaB-like_C"/>
</dbReference>
<feature type="region of interest" description="Disordered" evidence="13">
    <location>
        <begin position="1"/>
        <end position="22"/>
    </location>
</feature>
<dbReference type="SUPFAM" id="SSF52540">
    <property type="entry name" value="P-loop containing nucleoside triphosphate hydrolases"/>
    <property type="match status" value="1"/>
</dbReference>
<dbReference type="SUPFAM" id="SSF48024">
    <property type="entry name" value="N-terminal domain of DnaB helicase"/>
    <property type="match status" value="1"/>
</dbReference>
<evidence type="ECO:0000256" key="1">
    <source>
        <dbReference type="ARBA" id="ARBA00008428"/>
    </source>
</evidence>
<protein>
    <recommendedName>
        <fullName evidence="11 12">Replicative DNA helicase</fullName>
        <ecNumber evidence="11 12">5.6.2.3</ecNumber>
    </recommendedName>
</protein>
<keyword evidence="9" id="KW-0413">Isomerase</keyword>
<reference evidence="15 16" key="1">
    <citation type="journal article" date="2019" name="Int. J. Syst. Evol. Microbiol.">
        <title>The Global Catalogue of Microorganisms (GCM) 10K type strain sequencing project: providing services to taxonomists for standard genome sequencing and annotation.</title>
        <authorList>
            <consortium name="The Broad Institute Genomics Platform"/>
            <consortium name="The Broad Institute Genome Sequencing Center for Infectious Disease"/>
            <person name="Wu L."/>
            <person name="Ma J."/>
        </authorList>
    </citation>
    <scope>NUCLEOTIDE SEQUENCE [LARGE SCALE GENOMIC DNA]</scope>
    <source>
        <strain evidence="15 16">JCM 15577</strain>
    </source>
</reference>
<evidence type="ECO:0000256" key="11">
    <source>
        <dbReference type="NCBIfam" id="TIGR00665"/>
    </source>
</evidence>
<evidence type="ECO:0000256" key="4">
    <source>
        <dbReference type="ARBA" id="ARBA00022741"/>
    </source>
</evidence>
<dbReference type="EMBL" id="BAAAPL010000002">
    <property type="protein sequence ID" value="GAA1702782.1"/>
    <property type="molecule type" value="Genomic_DNA"/>
</dbReference>
<proteinExistence type="inferred from homology"/>
<evidence type="ECO:0000313" key="15">
    <source>
        <dbReference type="EMBL" id="GAA1702782.1"/>
    </source>
</evidence>
<keyword evidence="16" id="KW-1185">Reference proteome</keyword>
<evidence type="ECO:0000256" key="6">
    <source>
        <dbReference type="ARBA" id="ARBA00022806"/>
    </source>
</evidence>
<dbReference type="InterPro" id="IPR007693">
    <property type="entry name" value="DNA_helicase_DnaB-like_N"/>
</dbReference>
<dbReference type="Gene3D" id="3.40.50.300">
    <property type="entry name" value="P-loop containing nucleotide triphosphate hydrolases"/>
    <property type="match status" value="1"/>
</dbReference>
<dbReference type="InterPro" id="IPR016136">
    <property type="entry name" value="DNA_helicase_N/primase_C"/>
</dbReference>
<keyword evidence="4 12" id="KW-0547">Nucleotide-binding</keyword>
<dbReference type="InterPro" id="IPR027417">
    <property type="entry name" value="P-loop_NTPase"/>
</dbReference>
<dbReference type="InterPro" id="IPR007692">
    <property type="entry name" value="DNA_helicase_DnaB"/>
</dbReference>
<keyword evidence="3 12" id="KW-0235">DNA replication</keyword>
<dbReference type="GO" id="GO:0004386">
    <property type="term" value="F:helicase activity"/>
    <property type="evidence" value="ECO:0007669"/>
    <property type="project" value="UniProtKB-KW"/>
</dbReference>
<gene>
    <name evidence="15" type="primary">dnaB</name>
    <name evidence="15" type="ORF">GCM10009808_20940</name>
</gene>
<keyword evidence="6 12" id="KW-0347">Helicase</keyword>
<evidence type="ECO:0000256" key="7">
    <source>
        <dbReference type="ARBA" id="ARBA00022840"/>
    </source>
</evidence>
<name>A0ABN2IDP6_9MICO</name>